<evidence type="ECO:0000256" key="2">
    <source>
        <dbReference type="ARBA" id="ARBA00022475"/>
    </source>
</evidence>
<protein>
    <submittedName>
        <fullName evidence="7">Oligosaccharide flippase family protein</fullName>
    </submittedName>
</protein>
<evidence type="ECO:0000256" key="3">
    <source>
        <dbReference type="ARBA" id="ARBA00022692"/>
    </source>
</evidence>
<evidence type="ECO:0000256" key="1">
    <source>
        <dbReference type="ARBA" id="ARBA00004651"/>
    </source>
</evidence>
<dbReference type="GO" id="GO:0005886">
    <property type="term" value="C:plasma membrane"/>
    <property type="evidence" value="ECO:0007669"/>
    <property type="project" value="UniProtKB-SubCell"/>
</dbReference>
<reference evidence="7" key="2">
    <citation type="journal article" date="2021" name="Microbiome">
        <title>Successional dynamics and alternative stable states in a saline activated sludge microbial community over 9 years.</title>
        <authorList>
            <person name="Wang Y."/>
            <person name="Ye J."/>
            <person name="Ju F."/>
            <person name="Liu L."/>
            <person name="Boyd J.A."/>
            <person name="Deng Y."/>
            <person name="Parks D.H."/>
            <person name="Jiang X."/>
            <person name="Yin X."/>
            <person name="Woodcroft B.J."/>
            <person name="Tyson G.W."/>
            <person name="Hugenholtz P."/>
            <person name="Polz M.F."/>
            <person name="Zhang T."/>
        </authorList>
    </citation>
    <scope>NUCLEOTIDE SEQUENCE</scope>
    <source>
        <strain evidence="7">HKST-UBA80</strain>
    </source>
</reference>
<feature type="transmembrane region" description="Helical" evidence="6">
    <location>
        <begin position="347"/>
        <end position="370"/>
    </location>
</feature>
<feature type="transmembrane region" description="Helical" evidence="6">
    <location>
        <begin position="111"/>
        <end position="131"/>
    </location>
</feature>
<dbReference type="AlphaFoldDB" id="A0A955IVW8"/>
<keyword evidence="3 6" id="KW-0812">Transmembrane</keyword>
<keyword evidence="5 6" id="KW-0472">Membrane</keyword>
<evidence type="ECO:0000313" key="7">
    <source>
        <dbReference type="EMBL" id="MCA9301906.1"/>
    </source>
</evidence>
<dbReference type="PANTHER" id="PTHR30250:SF11">
    <property type="entry name" value="O-ANTIGEN TRANSPORTER-RELATED"/>
    <property type="match status" value="1"/>
</dbReference>
<dbReference type="PANTHER" id="PTHR30250">
    <property type="entry name" value="PST FAMILY PREDICTED COLANIC ACID TRANSPORTER"/>
    <property type="match status" value="1"/>
</dbReference>
<sequence length="396" mass="42954">MRKFLYNISTVAFGNFFNAALGFFYIAAVAKALTLEDFGKYSILSATLVGIAKLTDFGVNNVFVAKSITQTDAIEKLRHQFGGAKITLLVLAIFIGCLFIFSAGYREYSLLILFIIGVVGYSVNFSLFALFQKEKLYIYAVALNTLPALIKGLIAIMLFFGFFNLSLFSAFAVFSLSICTSLILYTKLPEKHTLYSFPSKKTFELLRTAAPAGVSGLIGSSWSAIAAFIAKVFGTFSSAGIYSIADKIANVFTLVSVSISTVLLPNLAQSKLDNKRINKKKLGVLCILTATMGLLTVGATRVLFPIVFGDKFADSINLLDILIIAASFTAIHNFLENYFFVEQATHKLAAISLLKLTVFVAVAFSLMGTYGLTGLAIAQISASTVALITISVFIYR</sequence>
<evidence type="ECO:0000256" key="6">
    <source>
        <dbReference type="SAM" id="Phobius"/>
    </source>
</evidence>
<feature type="transmembrane region" description="Helical" evidence="6">
    <location>
        <begin position="42"/>
        <end position="65"/>
    </location>
</feature>
<feature type="transmembrane region" description="Helical" evidence="6">
    <location>
        <begin position="249"/>
        <end position="270"/>
    </location>
</feature>
<comment type="subcellular location">
    <subcellularLocation>
        <location evidence="1">Cell membrane</location>
        <topology evidence="1">Multi-pass membrane protein</topology>
    </subcellularLocation>
</comment>
<dbReference type="InterPro" id="IPR002797">
    <property type="entry name" value="Polysacc_synth"/>
</dbReference>
<evidence type="ECO:0000256" key="5">
    <source>
        <dbReference type="ARBA" id="ARBA00023136"/>
    </source>
</evidence>
<feature type="transmembrane region" description="Helical" evidence="6">
    <location>
        <begin position="376"/>
        <end position="395"/>
    </location>
</feature>
<feature type="transmembrane region" description="Helical" evidence="6">
    <location>
        <begin position="316"/>
        <end position="335"/>
    </location>
</feature>
<dbReference type="InterPro" id="IPR050833">
    <property type="entry name" value="Poly_Biosynth_Transport"/>
</dbReference>
<feature type="transmembrane region" description="Helical" evidence="6">
    <location>
        <begin position="166"/>
        <end position="185"/>
    </location>
</feature>
<feature type="transmembrane region" description="Helical" evidence="6">
    <location>
        <begin position="138"/>
        <end position="160"/>
    </location>
</feature>
<accession>A0A955IVW8</accession>
<dbReference type="Proteomes" id="UP000714817">
    <property type="component" value="Unassembled WGS sequence"/>
</dbReference>
<comment type="caution">
    <text evidence="7">The sequence shown here is derived from an EMBL/GenBank/DDBJ whole genome shotgun (WGS) entry which is preliminary data.</text>
</comment>
<gene>
    <name evidence="7" type="ORF">KDA10_00880</name>
</gene>
<proteinExistence type="predicted"/>
<keyword evidence="2" id="KW-1003">Cell membrane</keyword>
<keyword evidence="4 6" id="KW-1133">Transmembrane helix</keyword>
<feature type="transmembrane region" description="Helical" evidence="6">
    <location>
        <begin position="282"/>
        <end position="304"/>
    </location>
</feature>
<dbReference type="EMBL" id="JAGQNY010000003">
    <property type="protein sequence ID" value="MCA9301906.1"/>
    <property type="molecule type" value="Genomic_DNA"/>
</dbReference>
<name>A0A955IVW8_UNCKA</name>
<feature type="transmembrane region" description="Helical" evidence="6">
    <location>
        <begin position="86"/>
        <end position="105"/>
    </location>
</feature>
<feature type="transmembrane region" description="Helical" evidence="6">
    <location>
        <begin position="205"/>
        <end position="229"/>
    </location>
</feature>
<dbReference type="Pfam" id="PF01943">
    <property type="entry name" value="Polysacc_synt"/>
    <property type="match status" value="1"/>
</dbReference>
<feature type="transmembrane region" description="Helical" evidence="6">
    <location>
        <begin position="12"/>
        <end position="30"/>
    </location>
</feature>
<organism evidence="7 8">
    <name type="scientific">candidate division WWE3 bacterium</name>
    <dbReference type="NCBI Taxonomy" id="2053526"/>
    <lineage>
        <taxon>Bacteria</taxon>
        <taxon>Katanobacteria</taxon>
    </lineage>
</organism>
<evidence type="ECO:0000313" key="8">
    <source>
        <dbReference type="Proteomes" id="UP000714817"/>
    </source>
</evidence>
<evidence type="ECO:0000256" key="4">
    <source>
        <dbReference type="ARBA" id="ARBA00022989"/>
    </source>
</evidence>
<reference evidence="7" key="1">
    <citation type="submission" date="2020-04" db="EMBL/GenBank/DDBJ databases">
        <authorList>
            <person name="Zhang T."/>
        </authorList>
    </citation>
    <scope>NUCLEOTIDE SEQUENCE</scope>
    <source>
        <strain evidence="7">HKST-UBA80</strain>
    </source>
</reference>